<dbReference type="AlphaFoldDB" id="A0A3D3R113"/>
<dbReference type="Proteomes" id="UP000263642">
    <property type="component" value="Unassembled WGS sequence"/>
</dbReference>
<protein>
    <submittedName>
        <fullName evidence="1">Uncharacterized protein</fullName>
    </submittedName>
</protein>
<accession>A0A3D3R113</accession>
<sequence>MKMKKTVCLGTFKQDRGGNRLQICAREVIFARFNYRKLVKYQPLKRVESLGLPLDHMCFSDGTAFSVWL</sequence>
<reference evidence="1 2" key="1">
    <citation type="journal article" date="2018" name="Nat. Biotechnol.">
        <title>A standardized bacterial taxonomy based on genome phylogeny substantially revises the tree of life.</title>
        <authorList>
            <person name="Parks D.H."/>
            <person name="Chuvochina M."/>
            <person name="Waite D.W."/>
            <person name="Rinke C."/>
            <person name="Skarshewski A."/>
            <person name="Chaumeil P.A."/>
            <person name="Hugenholtz P."/>
        </authorList>
    </citation>
    <scope>NUCLEOTIDE SEQUENCE [LARGE SCALE GENOMIC DNA]</scope>
    <source>
        <strain evidence="1">UBA9375</strain>
    </source>
</reference>
<gene>
    <name evidence="1" type="ORF">DIT97_01445</name>
</gene>
<proteinExistence type="predicted"/>
<dbReference type="EMBL" id="DQAY01000011">
    <property type="protein sequence ID" value="HCO21782.1"/>
    <property type="molecule type" value="Genomic_DNA"/>
</dbReference>
<evidence type="ECO:0000313" key="1">
    <source>
        <dbReference type="EMBL" id="HCO21782.1"/>
    </source>
</evidence>
<name>A0A3D3R113_9PLAN</name>
<organism evidence="1 2">
    <name type="scientific">Gimesia maris</name>
    <dbReference type="NCBI Taxonomy" id="122"/>
    <lineage>
        <taxon>Bacteria</taxon>
        <taxon>Pseudomonadati</taxon>
        <taxon>Planctomycetota</taxon>
        <taxon>Planctomycetia</taxon>
        <taxon>Planctomycetales</taxon>
        <taxon>Planctomycetaceae</taxon>
        <taxon>Gimesia</taxon>
    </lineage>
</organism>
<comment type="caution">
    <text evidence="1">The sequence shown here is derived from an EMBL/GenBank/DDBJ whole genome shotgun (WGS) entry which is preliminary data.</text>
</comment>
<evidence type="ECO:0000313" key="2">
    <source>
        <dbReference type="Proteomes" id="UP000263642"/>
    </source>
</evidence>